<keyword evidence="2" id="KW-1185">Reference proteome</keyword>
<evidence type="ECO:0000313" key="1">
    <source>
        <dbReference type="EMBL" id="KAK5842736.1"/>
    </source>
</evidence>
<dbReference type="EMBL" id="JARKNE010000002">
    <property type="protein sequence ID" value="KAK5842736.1"/>
    <property type="molecule type" value="Genomic_DNA"/>
</dbReference>
<proteinExistence type="predicted"/>
<sequence>MATKIASTPFSTDAHCPCYGSPTQTVMHDLCDCLLSYNTLTLASIKNGLLHADVVSCIDWLEMAMMMLYKATFIDLLVLRWNLWNEHNNGVMKGHSTTPRLILDWAKRLNNELRVHNLIHLPMLPMCACEVQCLPLQAHVLKINVDVSLE</sequence>
<reference evidence="1 2" key="1">
    <citation type="submission" date="2023-03" db="EMBL/GenBank/DDBJ databases">
        <title>WGS of Gossypium arboreum.</title>
        <authorList>
            <person name="Yu D."/>
        </authorList>
    </citation>
    <scope>NUCLEOTIDE SEQUENCE [LARGE SCALE GENOMIC DNA]</scope>
    <source>
        <tissue evidence="1">Leaf</tissue>
    </source>
</reference>
<name>A0ABR0QUR8_GOSAR</name>
<evidence type="ECO:0000313" key="2">
    <source>
        <dbReference type="Proteomes" id="UP001358586"/>
    </source>
</evidence>
<accession>A0ABR0QUR8</accession>
<organism evidence="1 2">
    <name type="scientific">Gossypium arboreum</name>
    <name type="common">Tree cotton</name>
    <name type="synonym">Gossypium nanking</name>
    <dbReference type="NCBI Taxonomy" id="29729"/>
    <lineage>
        <taxon>Eukaryota</taxon>
        <taxon>Viridiplantae</taxon>
        <taxon>Streptophyta</taxon>
        <taxon>Embryophyta</taxon>
        <taxon>Tracheophyta</taxon>
        <taxon>Spermatophyta</taxon>
        <taxon>Magnoliopsida</taxon>
        <taxon>eudicotyledons</taxon>
        <taxon>Gunneridae</taxon>
        <taxon>Pentapetalae</taxon>
        <taxon>rosids</taxon>
        <taxon>malvids</taxon>
        <taxon>Malvales</taxon>
        <taxon>Malvaceae</taxon>
        <taxon>Malvoideae</taxon>
        <taxon>Gossypium</taxon>
    </lineage>
</organism>
<gene>
    <name evidence="1" type="ORF">PVK06_005124</name>
</gene>
<dbReference type="Proteomes" id="UP001358586">
    <property type="component" value="Chromosome 2"/>
</dbReference>
<protein>
    <submittedName>
        <fullName evidence="1">Uncharacterized protein</fullName>
    </submittedName>
</protein>
<comment type="caution">
    <text evidence="1">The sequence shown here is derived from an EMBL/GenBank/DDBJ whole genome shotgun (WGS) entry which is preliminary data.</text>
</comment>